<feature type="transmembrane region" description="Helical" evidence="2">
    <location>
        <begin position="459"/>
        <end position="479"/>
    </location>
</feature>
<dbReference type="PANTHER" id="PTHR35859:SF4">
    <property type="entry name" value="MEMBRANE CHANNEL PROTEIN, PUTATIVE (AFU_ORTHOLOGUE AFUA_6G11300)-RELATED"/>
    <property type="match status" value="1"/>
</dbReference>
<organism evidence="5 6">
    <name type="scientific">Neoarthrinium moseri</name>
    <dbReference type="NCBI Taxonomy" id="1658444"/>
    <lineage>
        <taxon>Eukaryota</taxon>
        <taxon>Fungi</taxon>
        <taxon>Dikarya</taxon>
        <taxon>Ascomycota</taxon>
        <taxon>Pezizomycotina</taxon>
        <taxon>Sordariomycetes</taxon>
        <taxon>Xylariomycetidae</taxon>
        <taxon>Amphisphaeriales</taxon>
        <taxon>Apiosporaceae</taxon>
        <taxon>Neoarthrinium</taxon>
    </lineage>
</organism>
<comment type="caution">
    <text evidence="5">The sequence shown here is derived from an EMBL/GenBank/DDBJ whole genome shotgun (WGS) entry which is preliminary data.</text>
</comment>
<feature type="compositionally biased region" description="Basic and acidic residues" evidence="1">
    <location>
        <begin position="1145"/>
        <end position="1158"/>
    </location>
</feature>
<feature type="compositionally biased region" description="Polar residues" evidence="1">
    <location>
        <begin position="742"/>
        <end position="754"/>
    </location>
</feature>
<evidence type="ECO:0000256" key="1">
    <source>
        <dbReference type="SAM" id="MobiDB-lite"/>
    </source>
</evidence>
<feature type="transmembrane region" description="Helical" evidence="2">
    <location>
        <begin position="491"/>
        <end position="517"/>
    </location>
</feature>
<feature type="transmembrane region" description="Helical" evidence="2">
    <location>
        <begin position="557"/>
        <end position="578"/>
    </location>
</feature>
<dbReference type="Pfam" id="PF23317">
    <property type="entry name" value="YVC1_C"/>
    <property type="match status" value="1"/>
</dbReference>
<feature type="compositionally biased region" description="Acidic residues" evidence="1">
    <location>
        <begin position="60"/>
        <end position="80"/>
    </location>
</feature>
<feature type="compositionally biased region" description="Low complexity" evidence="1">
    <location>
        <begin position="886"/>
        <end position="900"/>
    </location>
</feature>
<dbReference type="AlphaFoldDB" id="A0A9P9WY26"/>
<reference evidence="5" key="1">
    <citation type="submission" date="2021-03" db="EMBL/GenBank/DDBJ databases">
        <title>Revisited historic fungal species revealed as producer of novel bioactive compounds through whole genome sequencing and comparative genomics.</title>
        <authorList>
            <person name="Vignolle G.A."/>
            <person name="Hochenegger N."/>
            <person name="Mach R.L."/>
            <person name="Mach-Aigner A.R."/>
            <person name="Javad Rahimi M."/>
            <person name="Salim K.A."/>
            <person name="Chan C.M."/>
            <person name="Lim L.B.L."/>
            <person name="Cai F."/>
            <person name="Druzhinina I.S."/>
            <person name="U'Ren J.M."/>
            <person name="Derntl C."/>
        </authorList>
    </citation>
    <scope>NUCLEOTIDE SEQUENCE</scope>
    <source>
        <strain evidence="5">TUCIM 5799</strain>
    </source>
</reference>
<sequence>MTTRAREMLSSLLPPRKADNDNSRRRLDSSMFHSNPNTPSPGPATRRDYLGPRHATADFTEAEDDEDEVTHDEDEQDDGADLSRFTQYRPDGGMRDRDGRRSSATTMPLFSASYLDSLPVYSIVHSIRIIVQTRTETSLTWDQLRSPQVSQFLVKPMQQQIRTQHFSRATLYALMANCLQFGREGQLYPGNAGTSNTRAKVCELLALKLLKEYGTRELIDALSYDFYPLQGLPEAQNGFRPANRQPAARTSTLEVAIRASAKHFLAHPLVVQQLEAIWNGAISFYSAADYLHRKPTTPQDNSPKSPGHGPADSRTPLLRFETESVKEDNGSLPLHAVPIKRSVTLYNPRNASPLKLSRLRVPRYRQFLSTCSLFILICLFLAVLAQRSNRITSLELVFWFWSAGFMLDEVVGFNEQGFSLYIMSFWNLFDIGILLMLVVYYCMRIYGVFLVEAKSWNDMAYDVLAANAILLLPRIFSVLDHYQYFSQLLIAFRLMAVDLAAVFILILISCSGFFVFFTLSRNNNDAGEVAYKIFQILMGFTPAAWDVWPEYNFLGRFLLVIFLIICHFVVVTILITVLTNSFMAIASNANEEHQFLFAINTISMVKNDALFSYVAPGNIIAWMLTPLRYVMPMREFVRLNRTVIKLTHWPLLFCIYFYEKYFLASSIYEPTDLVENHGRSRGRLISFADPASRTALYSPNIRMHEGSVVGQQKDQALAEVFLRAPDASTLRQQRRQERRKSQTAIRNWMDQSDQAGEPLSHWPTMDSRRSGNSRFTRRFRTISDVRSAASDPADLISNSGHPLANFRFDATPQDQHTEDKDQTDADGDDELVTNDEDEDEVATEDQRAPKSRQDEEEEEDYFTTPVATRFGVLAPASYSSMHSSKPSTANASPRAAPARRQGLHSRTLSTNTILYAPQEARRGLGATTEVDSEEQPAGRRSRPRSNRQTPAVTPGGTRSPRKSIYIQPPSRPRPIPAKTAPDRPAMLSAPDTRRSHIPSIDVDLNSDILDTNVEFNGVPASFATQMAWATGQLKGLNRNSQERETSERMSRLVLARMKTLEESFADVVREMRTMRSGVPTAQNSGDDGSWKGRAGVAIEVAGNDRRRPVYKKPKDGRSRPTTPRVRSRPESAKEDQPIAPLTSTKQRDQGKGKGKEKAVPWSEDSDGGKEARRQRRRGSSF</sequence>
<feature type="region of interest" description="Disordered" evidence="1">
    <location>
        <begin position="1098"/>
        <end position="1181"/>
    </location>
</feature>
<feature type="compositionally biased region" description="Polar residues" evidence="1">
    <location>
        <begin position="904"/>
        <end position="913"/>
    </location>
</feature>
<proteinExistence type="predicted"/>
<keyword evidence="2" id="KW-1133">Transmembrane helix</keyword>
<accession>A0A9P9WY26</accession>
<evidence type="ECO:0000256" key="2">
    <source>
        <dbReference type="SAM" id="Phobius"/>
    </source>
</evidence>
<feature type="compositionally biased region" description="Basic and acidic residues" evidence="1">
    <location>
        <begin position="92"/>
        <end position="101"/>
    </location>
</feature>
<evidence type="ECO:0008006" key="7">
    <source>
        <dbReference type="Google" id="ProtNLM"/>
    </source>
</evidence>
<dbReference type="InterPro" id="IPR056336">
    <property type="entry name" value="YVC1_C"/>
</dbReference>
<evidence type="ECO:0000313" key="6">
    <source>
        <dbReference type="Proteomes" id="UP000829685"/>
    </source>
</evidence>
<keyword evidence="2" id="KW-0472">Membrane</keyword>
<protein>
    <recommendedName>
        <fullName evidence="7">Ion transport domain-containing protein</fullName>
    </recommendedName>
</protein>
<dbReference type="PANTHER" id="PTHR35859">
    <property type="entry name" value="NONSELECTIVE CATION CHANNEL PROTEIN"/>
    <property type="match status" value="1"/>
</dbReference>
<feature type="transmembrane region" description="Helical" evidence="2">
    <location>
        <begin position="367"/>
        <end position="384"/>
    </location>
</feature>
<feature type="transmembrane region" description="Helical" evidence="2">
    <location>
        <begin position="396"/>
        <end position="413"/>
    </location>
</feature>
<name>A0A9P9WY26_9PEZI</name>
<feature type="compositionally biased region" description="Basic and acidic residues" evidence="1">
    <location>
        <begin position="1127"/>
        <end position="1136"/>
    </location>
</feature>
<dbReference type="Proteomes" id="UP000829685">
    <property type="component" value="Unassembled WGS sequence"/>
</dbReference>
<feature type="transmembrane region" description="Helical" evidence="2">
    <location>
        <begin position="425"/>
        <end position="447"/>
    </location>
</feature>
<feature type="compositionally biased region" description="Acidic residues" evidence="1">
    <location>
        <begin position="824"/>
        <end position="843"/>
    </location>
</feature>
<feature type="domain" description="YVC1 N-terminal linker helical" evidence="3">
    <location>
        <begin position="120"/>
        <end position="283"/>
    </location>
</feature>
<keyword evidence="2" id="KW-0812">Transmembrane</keyword>
<feature type="compositionally biased region" description="Basic and acidic residues" evidence="1">
    <location>
        <begin position="16"/>
        <end position="28"/>
    </location>
</feature>
<feature type="region of interest" description="Disordered" evidence="1">
    <location>
        <begin position="728"/>
        <end position="773"/>
    </location>
</feature>
<evidence type="ECO:0000259" key="4">
    <source>
        <dbReference type="Pfam" id="PF23317"/>
    </source>
</evidence>
<evidence type="ECO:0000259" key="3">
    <source>
        <dbReference type="Pfam" id="PF23190"/>
    </source>
</evidence>
<feature type="compositionally biased region" description="Basic and acidic residues" evidence="1">
    <location>
        <begin position="844"/>
        <end position="853"/>
    </location>
</feature>
<feature type="compositionally biased region" description="Basic residues" evidence="1">
    <location>
        <begin position="1172"/>
        <end position="1181"/>
    </location>
</feature>
<dbReference type="EMBL" id="JAFIMR010000001">
    <property type="protein sequence ID" value="KAI1881362.1"/>
    <property type="molecule type" value="Genomic_DNA"/>
</dbReference>
<feature type="transmembrane region" description="Helical" evidence="2">
    <location>
        <begin position="529"/>
        <end position="545"/>
    </location>
</feature>
<feature type="region of interest" description="Disordered" evidence="1">
    <location>
        <begin position="294"/>
        <end position="315"/>
    </location>
</feature>
<evidence type="ECO:0000313" key="5">
    <source>
        <dbReference type="EMBL" id="KAI1881362.1"/>
    </source>
</evidence>
<dbReference type="Pfam" id="PF23190">
    <property type="entry name" value="LHD_TRPY1"/>
    <property type="match status" value="1"/>
</dbReference>
<feature type="transmembrane region" description="Helical" evidence="2">
    <location>
        <begin position="610"/>
        <end position="630"/>
    </location>
</feature>
<feature type="region of interest" description="Disordered" evidence="1">
    <location>
        <begin position="1"/>
        <end position="102"/>
    </location>
</feature>
<feature type="domain" description="Calcium channel YVC1-like C-terminal transmembrane" evidence="4">
    <location>
        <begin position="373"/>
        <end position="675"/>
    </location>
</feature>
<dbReference type="InterPro" id="IPR056337">
    <property type="entry name" value="LHD_YVC1"/>
</dbReference>
<feature type="region of interest" description="Disordered" evidence="1">
    <location>
        <begin position="813"/>
        <end position="993"/>
    </location>
</feature>
<dbReference type="InterPro" id="IPR052971">
    <property type="entry name" value="TRP_calcium_channel"/>
</dbReference>
<feature type="compositionally biased region" description="Basic and acidic residues" evidence="1">
    <location>
        <begin position="1102"/>
        <end position="1118"/>
    </location>
</feature>
<keyword evidence="6" id="KW-1185">Reference proteome</keyword>
<gene>
    <name evidence="5" type="ORF">JX265_000188</name>
</gene>